<sequence>MPDSQTIFIAAGATGFLILLLSLVLGEIGGHDGDLGHGGEAELASDAEAVAGNDIPDGSAELDAPTWFSIRVLSVALVGFGAAGFAAEATGVPTPLAWPVAGAGFLAVGAASYRFILKPLAAQQYNSLSSRYGWIGRTAVVTLDILPHGTGQVTFHDRDGARITQTASSDLGEGVPKGTTVTITELSSGAVVVHRNAFAD</sequence>
<name>A0ABS5TER7_9ACTN</name>
<feature type="transmembrane region" description="Helical" evidence="1">
    <location>
        <begin position="96"/>
        <end position="117"/>
    </location>
</feature>
<keyword evidence="1" id="KW-1133">Transmembrane helix</keyword>
<protein>
    <submittedName>
        <fullName evidence="2">NfeD family protein</fullName>
    </submittedName>
</protein>
<dbReference type="Gene3D" id="2.40.50.140">
    <property type="entry name" value="Nucleic acid-binding proteins"/>
    <property type="match status" value="1"/>
</dbReference>
<feature type="transmembrane region" description="Helical" evidence="1">
    <location>
        <begin position="6"/>
        <end position="25"/>
    </location>
</feature>
<dbReference type="InterPro" id="IPR012340">
    <property type="entry name" value="NA-bd_OB-fold"/>
</dbReference>
<evidence type="ECO:0000256" key="1">
    <source>
        <dbReference type="SAM" id="Phobius"/>
    </source>
</evidence>
<comment type="caution">
    <text evidence="2">The sequence shown here is derived from an EMBL/GenBank/DDBJ whole genome shotgun (WGS) entry which is preliminary data.</text>
</comment>
<organism evidence="2 3">
    <name type="scientific">Kineosporia corallincola</name>
    <dbReference type="NCBI Taxonomy" id="2835133"/>
    <lineage>
        <taxon>Bacteria</taxon>
        <taxon>Bacillati</taxon>
        <taxon>Actinomycetota</taxon>
        <taxon>Actinomycetes</taxon>
        <taxon>Kineosporiales</taxon>
        <taxon>Kineosporiaceae</taxon>
        <taxon>Kineosporia</taxon>
    </lineage>
</organism>
<dbReference type="EMBL" id="JAHBAY010000004">
    <property type="protein sequence ID" value="MBT0769582.1"/>
    <property type="molecule type" value="Genomic_DNA"/>
</dbReference>
<gene>
    <name evidence="2" type="ORF">KIH74_11660</name>
</gene>
<keyword evidence="1" id="KW-0472">Membrane</keyword>
<keyword evidence="1" id="KW-0812">Transmembrane</keyword>
<keyword evidence="3" id="KW-1185">Reference proteome</keyword>
<reference evidence="2 3" key="1">
    <citation type="submission" date="2021-05" db="EMBL/GenBank/DDBJ databases">
        <title>Kineosporia and Streptomyces sp. nov. two new marine actinobacteria isolated from Coral.</title>
        <authorList>
            <person name="Buangrab K."/>
            <person name="Sutthacheep M."/>
            <person name="Yeemin T."/>
            <person name="Harunari E."/>
            <person name="Igarashi Y."/>
            <person name="Kanchanasin P."/>
            <person name="Tanasupawat S."/>
            <person name="Phongsopitanun W."/>
        </authorList>
    </citation>
    <scope>NUCLEOTIDE SEQUENCE [LARGE SCALE GENOMIC DNA]</scope>
    <source>
        <strain evidence="2 3">J2-2</strain>
    </source>
</reference>
<evidence type="ECO:0000313" key="2">
    <source>
        <dbReference type="EMBL" id="MBT0769582.1"/>
    </source>
</evidence>
<dbReference type="RefSeq" id="WP_214155882.1">
    <property type="nucleotide sequence ID" value="NZ_JAHBAY010000004.1"/>
</dbReference>
<evidence type="ECO:0000313" key="3">
    <source>
        <dbReference type="Proteomes" id="UP001197247"/>
    </source>
</evidence>
<proteinExistence type="predicted"/>
<dbReference type="Proteomes" id="UP001197247">
    <property type="component" value="Unassembled WGS sequence"/>
</dbReference>
<accession>A0ABS5TER7</accession>